<keyword evidence="4" id="KW-1185">Reference proteome</keyword>
<accession>A0A5B8MGK0</accession>
<dbReference type="AlphaFoldDB" id="A0A5B8MGK0"/>
<evidence type="ECO:0000256" key="2">
    <source>
        <dbReference type="SAM" id="MobiDB-lite"/>
    </source>
</evidence>
<feature type="compositionally biased region" description="Acidic residues" evidence="2">
    <location>
        <begin position="208"/>
        <end position="217"/>
    </location>
</feature>
<gene>
    <name evidence="3" type="ORF">A3770_03p21040</name>
</gene>
<feature type="region of interest" description="Disordered" evidence="2">
    <location>
        <begin position="123"/>
        <end position="341"/>
    </location>
</feature>
<dbReference type="PANTHER" id="PTHR34969">
    <property type="entry name" value="OS01G0621700 PROTEIN"/>
    <property type="match status" value="1"/>
</dbReference>
<feature type="compositionally biased region" description="Pro residues" evidence="2">
    <location>
        <begin position="384"/>
        <end position="393"/>
    </location>
</feature>
<reference evidence="3 4" key="1">
    <citation type="submission" date="2018-07" db="EMBL/GenBank/DDBJ databases">
        <title>The complete nuclear genome of the prasinophyte Chloropicon primus (CCMP1205).</title>
        <authorList>
            <person name="Pombert J.-F."/>
            <person name="Otis C."/>
            <person name="Turmel M."/>
            <person name="Lemieux C."/>
        </authorList>
    </citation>
    <scope>NUCLEOTIDE SEQUENCE [LARGE SCALE GENOMIC DNA]</scope>
    <source>
        <strain evidence="3 4">CCMP1205</strain>
    </source>
</reference>
<sequence length="912" mass="101954">MDIQTLRDQAKEARQKAELQFLTMAAHGDSLKKQQELQKDLLPKKSTYRLGGAGDQSPGGRGLEMRRLQAEQMEQKVRDMKRSLASRTWYDGSTLRPEEESKLSVMEEKSKADPLEEVFKFAKHAPPPPKESLMEAVQSKQKEEGTKAPAATKLASAIGSTRPKIPELSTFELPTTSEPKTLQPDEPSMKLFSKPPPSFQKVSPLFPMDDEDGDGDGYESWVKDTAPPFGYPEMFPPPPPPLFTSSRKARQEGGAVEAEAGRSKHKRRSKHKSARRSRKESHHNKEAKEGAPKVKDEPPQKTEVEEGASEGDKENKKQESDALKDVSEHSKRVASVHELEKERDALRQDIALLAAAVQNRNQMPAHPTAPVIVQYPMPQQAQPQAPPAPPPQEPRPKAEGTPSEIANSLADARRSDSTNDDLVRMFNSAFNSGDIELKKYLQHDVLRLRKRNEFLESERVDLLTMKAEFKRISADFVSAKASLEALRSENNKMREENGRLQGLNDILTEEVKRGGSGEANNEGSLEAELSSLRVMNHKLKLANKELLEEQKNHGAVESQLLEKIESLETTKMGSPVRKLESQIAALQSENLEKEEELAELQERAAQIDRLREENASLELQLIELKMKTVQEIPLNAKLQDAAEELGKMKAENTSLAEQVKSLTALNDEVNSSKKLLESKCAMYEKVLQERNLLTSGITMYDPTGNLMEKNKKEMKSAVKDYIASEYDLPQLEGSGPDSIIEGSGADLAPVSPSQSPHGKLVLQTGKENIQTYLVKASTRRDFMRMGKNEAAKGILSGNDDLEIEFSDLVFKRDESGVLKKFILVITKKCIYLLTCDQYRCEWSCNYADLFRMGWDSQILEDLTFKAAKAVDVCIQSPRRDIVIGTILTLLEGNQGNFQVKKDLSSFSLLRSV</sequence>
<name>A0A5B8MGK0_9CHLO</name>
<protein>
    <submittedName>
        <fullName evidence="3">Uncharacterized protein</fullName>
    </submittedName>
</protein>
<evidence type="ECO:0000256" key="1">
    <source>
        <dbReference type="SAM" id="Coils"/>
    </source>
</evidence>
<feature type="region of interest" description="Disordered" evidence="2">
    <location>
        <begin position="379"/>
        <end position="404"/>
    </location>
</feature>
<dbReference type="PANTHER" id="PTHR34969:SF1">
    <property type="entry name" value="TH1 DOMAIN-CONTAINING PROTEIN"/>
    <property type="match status" value="1"/>
</dbReference>
<feature type="coiled-coil region" evidence="1">
    <location>
        <begin position="476"/>
        <end position="552"/>
    </location>
</feature>
<keyword evidence="1" id="KW-0175">Coiled coil</keyword>
<feature type="compositionally biased region" description="Basic and acidic residues" evidence="2">
    <location>
        <begin position="283"/>
        <end position="341"/>
    </location>
</feature>
<feature type="coiled-coil region" evidence="1">
    <location>
        <begin position="576"/>
        <end position="658"/>
    </location>
</feature>
<feature type="compositionally biased region" description="Gly residues" evidence="2">
    <location>
        <begin position="51"/>
        <end position="62"/>
    </location>
</feature>
<feature type="compositionally biased region" description="Basic residues" evidence="2">
    <location>
        <begin position="263"/>
        <end position="282"/>
    </location>
</feature>
<organism evidence="3 4">
    <name type="scientific">Chloropicon primus</name>
    <dbReference type="NCBI Taxonomy" id="1764295"/>
    <lineage>
        <taxon>Eukaryota</taxon>
        <taxon>Viridiplantae</taxon>
        <taxon>Chlorophyta</taxon>
        <taxon>Chloropicophyceae</taxon>
        <taxon>Chloropicales</taxon>
        <taxon>Chloropicaceae</taxon>
        <taxon>Chloropicon</taxon>
    </lineage>
</organism>
<dbReference type="EMBL" id="CP031036">
    <property type="protein sequence ID" value="QDZ19586.1"/>
    <property type="molecule type" value="Genomic_DNA"/>
</dbReference>
<feature type="region of interest" description="Disordered" evidence="2">
    <location>
        <begin position="42"/>
        <end position="63"/>
    </location>
</feature>
<evidence type="ECO:0000313" key="3">
    <source>
        <dbReference type="EMBL" id="QDZ19586.1"/>
    </source>
</evidence>
<proteinExistence type="predicted"/>
<evidence type="ECO:0000313" key="4">
    <source>
        <dbReference type="Proteomes" id="UP000316726"/>
    </source>
</evidence>
<dbReference type="Proteomes" id="UP000316726">
    <property type="component" value="Chromosome 3"/>
</dbReference>